<evidence type="ECO:0000256" key="5">
    <source>
        <dbReference type="ARBA" id="ARBA00023098"/>
    </source>
</evidence>
<dbReference type="PANTHER" id="PTHR43378">
    <property type="entry name" value="UDP-3-O-ACYLGLUCOSAMINE N-ACYLTRANSFERASE"/>
    <property type="match status" value="1"/>
</dbReference>
<dbReference type="InterPro" id="IPR007691">
    <property type="entry name" value="LpxD"/>
</dbReference>
<dbReference type="SUPFAM" id="SSF51161">
    <property type="entry name" value="Trimeric LpxA-like enzymes"/>
    <property type="match status" value="1"/>
</dbReference>
<dbReference type="Pfam" id="PF00132">
    <property type="entry name" value="Hexapep"/>
    <property type="match status" value="2"/>
</dbReference>
<comment type="subunit">
    <text evidence="7">Homotrimer.</text>
</comment>
<evidence type="ECO:0000256" key="1">
    <source>
        <dbReference type="ARBA" id="ARBA00022516"/>
    </source>
</evidence>
<proteinExistence type="inferred from homology"/>
<sequence length="343" mass="35864">MATLKELAALVGGKVVGDEQLEVTRVAPLGAARPGDVTFVASPKHLAGLKGTQASAVILFPGADSGPLPAIVCDNPYLAFAKVLTHLQVRRPAPRGILPGAQVAGSAQLAADVTIHPGCVVGERVCVGAGTILYPNVVIYDDVVIGDDCTLHAGVIVREGCRIGHRVILQPGAIIGSDGFGFAPDGERYFKIPQVGIVEIEDDVEIGSATCVDRAALGVTRIRRGVKIDNLVQIAHNVVVGEDTVIVAQVGIAGSTEIGRHCTFGGQSGTAGHLKIGDHVTVGGRGAVAGHVQSKKIISGTPAIDHQDWLKASLVFAKLPELRREINRLKRQLDELTDKMKES</sequence>
<evidence type="ECO:0000256" key="6">
    <source>
        <dbReference type="ARBA" id="ARBA00023315"/>
    </source>
</evidence>
<name>A0A550JHT4_9BACT</name>
<evidence type="ECO:0000313" key="10">
    <source>
        <dbReference type="Proteomes" id="UP000317155"/>
    </source>
</evidence>
<evidence type="ECO:0000259" key="8">
    <source>
        <dbReference type="Pfam" id="PF04613"/>
    </source>
</evidence>
<dbReference type="PROSITE" id="PS00101">
    <property type="entry name" value="HEXAPEP_TRANSFERASES"/>
    <property type="match status" value="1"/>
</dbReference>
<dbReference type="InterPro" id="IPR020573">
    <property type="entry name" value="UDP_GlcNAc_AcTrfase_non-rep"/>
</dbReference>
<keyword evidence="10" id="KW-1185">Reference proteome</keyword>
<feature type="domain" description="UDP-3-O-[3-hydroxymyristoyl] glucosamine N-acyltransferase non-repeat region" evidence="8">
    <location>
        <begin position="21"/>
        <end position="85"/>
    </location>
</feature>
<accession>A0A550JHT4</accession>
<dbReference type="GO" id="GO:0016410">
    <property type="term" value="F:N-acyltransferase activity"/>
    <property type="evidence" value="ECO:0007669"/>
    <property type="project" value="InterPro"/>
</dbReference>
<comment type="pathway">
    <text evidence="7">Bacterial outer membrane biogenesis; LPS lipid A biosynthesis.</text>
</comment>
<keyword evidence="2 7" id="KW-0441">Lipid A biosynthesis</keyword>
<dbReference type="InterPro" id="IPR011004">
    <property type="entry name" value="Trimer_LpxA-like_sf"/>
</dbReference>
<evidence type="ECO:0000256" key="2">
    <source>
        <dbReference type="ARBA" id="ARBA00022556"/>
    </source>
</evidence>
<organism evidence="9 10">
    <name type="scientific">Trichloromonas acetexigens</name>
    <dbReference type="NCBI Taxonomy" id="38815"/>
    <lineage>
        <taxon>Bacteria</taxon>
        <taxon>Pseudomonadati</taxon>
        <taxon>Thermodesulfobacteriota</taxon>
        <taxon>Desulfuromonadia</taxon>
        <taxon>Desulfuromonadales</taxon>
        <taxon>Trichloromonadaceae</taxon>
        <taxon>Trichloromonas</taxon>
    </lineage>
</organism>
<keyword evidence="3 7" id="KW-0808">Transferase</keyword>
<comment type="similarity">
    <text evidence="7">Belongs to the transferase hexapeptide repeat family. LpxD subfamily.</text>
</comment>
<dbReference type="AlphaFoldDB" id="A0A550JHT4"/>
<feature type="active site" description="Proton acceptor" evidence="7">
    <location>
        <position position="236"/>
    </location>
</feature>
<dbReference type="EMBL" id="VJVV01000003">
    <property type="protein sequence ID" value="TRO82754.1"/>
    <property type="molecule type" value="Genomic_DNA"/>
</dbReference>
<evidence type="ECO:0000256" key="4">
    <source>
        <dbReference type="ARBA" id="ARBA00022737"/>
    </source>
</evidence>
<dbReference type="GO" id="GO:0016020">
    <property type="term" value="C:membrane"/>
    <property type="evidence" value="ECO:0007669"/>
    <property type="project" value="GOC"/>
</dbReference>
<evidence type="ECO:0000313" key="9">
    <source>
        <dbReference type="EMBL" id="TRO82754.1"/>
    </source>
</evidence>
<dbReference type="InterPro" id="IPR018357">
    <property type="entry name" value="Hexapep_transf_CS"/>
</dbReference>
<dbReference type="RefSeq" id="WP_092057028.1">
    <property type="nucleotide sequence ID" value="NZ_FOJJ01000023.1"/>
</dbReference>
<dbReference type="NCBIfam" id="TIGR01853">
    <property type="entry name" value="lipid_A_lpxD"/>
    <property type="match status" value="1"/>
</dbReference>
<dbReference type="GO" id="GO:0103118">
    <property type="term" value="F:UDP-3-O-[(3R)-3-hydroxyacyl]-glucosamine N-acyltransferase activity"/>
    <property type="evidence" value="ECO:0007669"/>
    <property type="project" value="UniProtKB-EC"/>
</dbReference>
<dbReference type="UniPathway" id="UPA00973"/>
<keyword evidence="5 7" id="KW-0443">Lipid metabolism</keyword>
<evidence type="ECO:0000256" key="3">
    <source>
        <dbReference type="ARBA" id="ARBA00022679"/>
    </source>
</evidence>
<evidence type="ECO:0000256" key="7">
    <source>
        <dbReference type="HAMAP-Rule" id="MF_00523"/>
    </source>
</evidence>
<reference evidence="9 10" key="1">
    <citation type="submission" date="2019-07" db="EMBL/GenBank/DDBJ databases">
        <title>Insights of Desulfuromonas acetexigens electromicrobiology.</title>
        <authorList>
            <person name="Katuri K."/>
            <person name="Sapireddy V."/>
            <person name="Shaw D.R."/>
            <person name="Saikaly P."/>
        </authorList>
    </citation>
    <scope>NUCLEOTIDE SEQUENCE [LARGE SCALE GENOMIC DNA]</scope>
    <source>
        <strain evidence="9 10">2873</strain>
    </source>
</reference>
<dbReference type="HAMAP" id="MF_00523">
    <property type="entry name" value="LpxD"/>
    <property type="match status" value="1"/>
</dbReference>
<dbReference type="InterPro" id="IPR001451">
    <property type="entry name" value="Hexapep"/>
</dbReference>
<dbReference type="GO" id="GO:0009245">
    <property type="term" value="P:lipid A biosynthetic process"/>
    <property type="evidence" value="ECO:0007669"/>
    <property type="project" value="UniProtKB-UniRule"/>
</dbReference>
<comment type="caution">
    <text evidence="9">The sequence shown here is derived from an EMBL/GenBank/DDBJ whole genome shotgun (WGS) entry which is preliminary data.</text>
</comment>
<dbReference type="NCBIfam" id="NF002060">
    <property type="entry name" value="PRK00892.1"/>
    <property type="match status" value="1"/>
</dbReference>
<keyword evidence="4 7" id="KW-0677">Repeat</keyword>
<comment type="function">
    <text evidence="7">Catalyzes the N-acylation of UDP-3-O-acylglucosamine using 3-hydroxyacyl-ACP as the acyl donor. Is involved in the biosynthesis of lipid A, a phosphorylated glycolipid that anchors the lipopolysaccharide to the outer membrane of the cell.</text>
</comment>
<dbReference type="EC" id="2.3.1.191" evidence="7"/>
<gene>
    <name evidence="7 9" type="primary">lpxD</name>
    <name evidence="9" type="ORF">FL622_06145</name>
</gene>
<dbReference type="CDD" id="cd03352">
    <property type="entry name" value="LbH_LpxD"/>
    <property type="match status" value="1"/>
</dbReference>
<dbReference type="Pfam" id="PF04613">
    <property type="entry name" value="LpxD"/>
    <property type="match status" value="1"/>
</dbReference>
<comment type="catalytic activity">
    <reaction evidence="7">
        <text>a UDP-3-O-[(3R)-3-hydroxyacyl]-alpha-D-glucosamine + a (3R)-hydroxyacyl-[ACP] = a UDP-2-N,3-O-bis[(3R)-3-hydroxyacyl]-alpha-D-glucosamine + holo-[ACP] + H(+)</text>
        <dbReference type="Rhea" id="RHEA:53836"/>
        <dbReference type="Rhea" id="RHEA-COMP:9685"/>
        <dbReference type="Rhea" id="RHEA-COMP:9945"/>
        <dbReference type="ChEBI" id="CHEBI:15378"/>
        <dbReference type="ChEBI" id="CHEBI:64479"/>
        <dbReference type="ChEBI" id="CHEBI:78827"/>
        <dbReference type="ChEBI" id="CHEBI:137740"/>
        <dbReference type="ChEBI" id="CHEBI:137748"/>
        <dbReference type="EC" id="2.3.1.191"/>
    </reaction>
</comment>
<keyword evidence="6 7" id="KW-0012">Acyltransferase</keyword>
<dbReference type="PANTHER" id="PTHR43378:SF2">
    <property type="entry name" value="UDP-3-O-ACYLGLUCOSAMINE N-ACYLTRANSFERASE 1, MITOCHONDRIAL-RELATED"/>
    <property type="match status" value="1"/>
</dbReference>
<dbReference type="OrthoDB" id="9784739at2"/>
<dbReference type="Gene3D" id="2.160.10.10">
    <property type="entry name" value="Hexapeptide repeat proteins"/>
    <property type="match status" value="1"/>
</dbReference>
<dbReference type="Gene3D" id="3.40.1390.10">
    <property type="entry name" value="MurE/MurF, N-terminal domain"/>
    <property type="match status" value="1"/>
</dbReference>
<protein>
    <recommendedName>
        <fullName evidence="7">UDP-3-O-acylglucosamine N-acyltransferase</fullName>
        <ecNumber evidence="7">2.3.1.191</ecNumber>
    </recommendedName>
</protein>
<keyword evidence="1 7" id="KW-0444">Lipid biosynthesis</keyword>
<dbReference type="Proteomes" id="UP000317155">
    <property type="component" value="Unassembled WGS sequence"/>
</dbReference>